<reference evidence="1 2" key="1">
    <citation type="submission" date="2019-12" db="EMBL/GenBank/DDBJ databases">
        <authorList>
            <person name="Floudas D."/>
            <person name="Bentzer J."/>
            <person name="Ahren D."/>
            <person name="Johansson T."/>
            <person name="Persson P."/>
            <person name="Tunlid A."/>
        </authorList>
    </citation>
    <scope>NUCLEOTIDE SEQUENCE [LARGE SCALE GENOMIC DNA]</scope>
    <source>
        <strain evidence="1 2">CBS 102.39</strain>
    </source>
</reference>
<dbReference type="InterPro" id="IPR036047">
    <property type="entry name" value="F-box-like_dom_sf"/>
</dbReference>
<dbReference type="SUPFAM" id="SSF81383">
    <property type="entry name" value="F-box domain"/>
    <property type="match status" value="1"/>
</dbReference>
<keyword evidence="2" id="KW-1185">Reference proteome</keyword>
<accession>A0A8H4QNE1</accession>
<evidence type="ECO:0008006" key="3">
    <source>
        <dbReference type="Google" id="ProtNLM"/>
    </source>
</evidence>
<comment type="caution">
    <text evidence="1">The sequence shown here is derived from an EMBL/GenBank/DDBJ whole genome shotgun (WGS) entry which is preliminary data.</text>
</comment>
<gene>
    <name evidence="1" type="ORF">D9613_007389</name>
</gene>
<dbReference type="CDD" id="cd09917">
    <property type="entry name" value="F-box_SF"/>
    <property type="match status" value="1"/>
</dbReference>
<protein>
    <recommendedName>
        <fullName evidence="3">F-box domain-containing protein</fullName>
    </recommendedName>
</protein>
<sequence>MLNLPQEIVDHIIDHTQACRNVSKRDLSACSLVSRPWRYRSQRYIFQRNLLIFNGGKYSTIMSERVRRIAELLDSPLEGITNHVRTLTIRLRDTEEAILSLLQDSNWTTIFKAIFRSKERSDDYSIFLVVGKLNDNTSTFSADYIWAHGKMDWRVLPQDFTHPLLDTIQSGHLKHLCLSQFTNIPISFLEISTLDSIGLNSMVFKFNKAPYAVDNHVESLDARNMFFLKAFDIPETTYSKFDFAGIQALRCALQQPVDWFDTSMMVKQCSSSLESLKIIVGSLRPPGPSTIYFMINLTDLKNLKKLTVMNTPTERVNILNPNVMRICEVLLQANMGRANLQSPEGYMPILEELNLHITLGSTDQLGGLLGESPLVGYFNLDQILALSPMLRFAKVITIHFFFPSAADVEHLDDDAFRAVEEDVKSRAEAALPMISEARASIGPLRIVVDVGPPETDVF</sequence>
<dbReference type="Proteomes" id="UP000521872">
    <property type="component" value="Unassembled WGS sequence"/>
</dbReference>
<dbReference type="EMBL" id="JAACJL010000045">
    <property type="protein sequence ID" value="KAF4614013.1"/>
    <property type="molecule type" value="Genomic_DNA"/>
</dbReference>
<organism evidence="1 2">
    <name type="scientific">Agrocybe pediades</name>
    <dbReference type="NCBI Taxonomy" id="84607"/>
    <lineage>
        <taxon>Eukaryota</taxon>
        <taxon>Fungi</taxon>
        <taxon>Dikarya</taxon>
        <taxon>Basidiomycota</taxon>
        <taxon>Agaricomycotina</taxon>
        <taxon>Agaricomycetes</taxon>
        <taxon>Agaricomycetidae</taxon>
        <taxon>Agaricales</taxon>
        <taxon>Agaricineae</taxon>
        <taxon>Strophariaceae</taxon>
        <taxon>Agrocybe</taxon>
    </lineage>
</organism>
<dbReference type="AlphaFoldDB" id="A0A8H4QNE1"/>
<evidence type="ECO:0000313" key="2">
    <source>
        <dbReference type="Proteomes" id="UP000521872"/>
    </source>
</evidence>
<evidence type="ECO:0000313" key="1">
    <source>
        <dbReference type="EMBL" id="KAF4614013.1"/>
    </source>
</evidence>
<proteinExistence type="predicted"/>
<name>A0A8H4QNE1_9AGAR</name>